<feature type="compositionally biased region" description="Acidic residues" evidence="1">
    <location>
        <begin position="578"/>
        <end position="587"/>
    </location>
</feature>
<name>A0A7K0G818_9ACTN</name>
<dbReference type="SUPFAM" id="SSF81606">
    <property type="entry name" value="PP2C-like"/>
    <property type="match status" value="1"/>
</dbReference>
<protein>
    <submittedName>
        <fullName evidence="4">Stp1/IreP family PP2C-type Ser/Thr phosphatase</fullName>
    </submittedName>
</protein>
<gene>
    <name evidence="4" type="ORF">GJE22_05030</name>
</gene>
<feature type="region of interest" description="Disordered" evidence="1">
    <location>
        <begin position="160"/>
        <end position="184"/>
    </location>
</feature>
<dbReference type="NCBIfam" id="NF033484">
    <property type="entry name" value="Stp1_PP2C_phos"/>
    <property type="match status" value="1"/>
</dbReference>
<feature type="compositionally biased region" description="Basic and acidic residues" evidence="1">
    <location>
        <begin position="43"/>
        <end position="52"/>
    </location>
</feature>
<feature type="region of interest" description="Disordered" evidence="1">
    <location>
        <begin position="1"/>
        <end position="75"/>
    </location>
</feature>
<feature type="compositionally biased region" description="Low complexity" evidence="1">
    <location>
        <begin position="548"/>
        <end position="577"/>
    </location>
</feature>
<dbReference type="Pfam" id="PF00481">
    <property type="entry name" value="PP2C"/>
    <property type="match status" value="1"/>
</dbReference>
<dbReference type="PROSITE" id="PS51746">
    <property type="entry name" value="PPM_2"/>
    <property type="match status" value="1"/>
</dbReference>
<proteinExistence type="predicted"/>
<dbReference type="SMART" id="SM00332">
    <property type="entry name" value="PP2Cc"/>
    <property type="match status" value="1"/>
</dbReference>
<dbReference type="CDD" id="cd00143">
    <property type="entry name" value="PP2Cc"/>
    <property type="match status" value="1"/>
</dbReference>
<keyword evidence="5" id="KW-1185">Reference proteome</keyword>
<evidence type="ECO:0000259" key="3">
    <source>
        <dbReference type="PROSITE" id="PS51746"/>
    </source>
</evidence>
<comment type="caution">
    <text evidence="4">The sequence shown here is derived from an EMBL/GenBank/DDBJ whole genome shotgun (WGS) entry which is preliminary data.</text>
</comment>
<dbReference type="AlphaFoldDB" id="A0A7K0G818"/>
<keyword evidence="2" id="KW-0812">Transmembrane</keyword>
<feature type="domain" description="PPM-type phosphatase" evidence="3">
    <location>
        <begin position="192"/>
        <end position="420"/>
    </location>
</feature>
<feature type="region of interest" description="Disordered" evidence="1">
    <location>
        <begin position="93"/>
        <end position="146"/>
    </location>
</feature>
<keyword evidence="2" id="KW-1133">Transmembrane helix</keyword>
<evidence type="ECO:0000313" key="5">
    <source>
        <dbReference type="Proteomes" id="UP000470010"/>
    </source>
</evidence>
<dbReference type="SMART" id="SM00331">
    <property type="entry name" value="PP2C_SIG"/>
    <property type="match status" value="1"/>
</dbReference>
<dbReference type="GO" id="GO:0004722">
    <property type="term" value="F:protein serine/threonine phosphatase activity"/>
    <property type="evidence" value="ECO:0007669"/>
    <property type="project" value="InterPro"/>
</dbReference>
<feature type="transmembrane region" description="Helical" evidence="2">
    <location>
        <begin position="437"/>
        <end position="459"/>
    </location>
</feature>
<feature type="compositionally biased region" description="Polar residues" evidence="1">
    <location>
        <begin position="1"/>
        <end position="11"/>
    </location>
</feature>
<dbReference type="Pfam" id="PF08955">
    <property type="entry name" value="BofC_C"/>
    <property type="match status" value="1"/>
</dbReference>
<reference evidence="5" key="1">
    <citation type="submission" date="2019-08" db="EMBL/GenBank/DDBJ databases">
        <title>Arthrobacter sp. nov., isolated from plateau pika and Tibetan wild ass.</title>
        <authorList>
            <person name="Ge Y."/>
        </authorList>
    </citation>
    <scope>NUCLEOTIDE SEQUENCE [LARGE SCALE GENOMIC DNA]</scope>
    <source>
        <strain evidence="5">HF-1365</strain>
    </source>
</reference>
<dbReference type="Proteomes" id="UP000470010">
    <property type="component" value="Unassembled WGS sequence"/>
</dbReference>
<sequence length="587" mass="60775">MTPEEQYSGNIPSFLEQAEHAPLGAHMAPPEGLDATRANAPAHTDERTRAHAAEPAPAPAHMADHGHAASGSADDAVDLESSTLFGNAPAATAAASVSEPADTSFEGQPTPFAEQPAPQHEHVHAEETASAAQPGQEGSSEHARPDTTAEIDVAAVEARLDDPGSTQSFAPITEERINTDSTYDAGTSTSLMWGARSDVGCVRTHNEDSYLVQSPLFCVCDGMGGHAAGEVASSIAVETIARLAPQEADPTHLAAAVEAANAAIIEAAANGLGKAGMGCTATAAYIEGNVIAIAHVGDSRAYLLHEGTLIRITHDHSYVEELVDAGEITADEARVHPNRSVITRALGSDPAMYADHFQLNIEEGDRLILCSDGLSSMISDGEIETIATQSPTAQICTDNLVDAALNAGGADNVTVVVVDVVDDGRLRDLARRRRRNLLIALTGLIAAIVIACAAAAIVITNSVFLGVHDGCVAIYTGVPGSFMGIELSHLNDETGIDIDDLPEDTQNRLRAGISQSSMEQARQTVSEYRQQIYEEQTRAVEDAAAIHGDASAESAGSSGDAAPSDDTAAADPAADAVDPADAEGGES</sequence>
<accession>A0A7K0G818</accession>
<dbReference type="InterPro" id="IPR001932">
    <property type="entry name" value="PPM-type_phosphatase-like_dom"/>
</dbReference>
<organism evidence="4 5">
    <name type="scientific">Enorma shizhengliae</name>
    <dbReference type="NCBI Taxonomy" id="2606615"/>
    <lineage>
        <taxon>Bacteria</taxon>
        <taxon>Bacillati</taxon>
        <taxon>Actinomycetota</taxon>
        <taxon>Coriobacteriia</taxon>
        <taxon>Coriobacteriales</taxon>
        <taxon>Coriobacteriaceae</taxon>
        <taxon>Enorma</taxon>
    </lineage>
</organism>
<dbReference type="InterPro" id="IPR015050">
    <property type="entry name" value="BofC_C"/>
</dbReference>
<keyword evidence="2" id="KW-0472">Membrane</keyword>
<evidence type="ECO:0000256" key="1">
    <source>
        <dbReference type="SAM" id="MobiDB-lite"/>
    </source>
</evidence>
<dbReference type="PANTHER" id="PTHR47992">
    <property type="entry name" value="PROTEIN PHOSPHATASE"/>
    <property type="match status" value="1"/>
</dbReference>
<dbReference type="EMBL" id="VTFZ01000005">
    <property type="protein sequence ID" value="MRX79957.1"/>
    <property type="molecule type" value="Genomic_DNA"/>
</dbReference>
<dbReference type="Gene3D" id="3.60.40.10">
    <property type="entry name" value="PPM-type phosphatase domain"/>
    <property type="match status" value="1"/>
</dbReference>
<dbReference type="InterPro" id="IPR015655">
    <property type="entry name" value="PP2C"/>
</dbReference>
<evidence type="ECO:0000313" key="4">
    <source>
        <dbReference type="EMBL" id="MRX79957.1"/>
    </source>
</evidence>
<feature type="region of interest" description="Disordered" evidence="1">
    <location>
        <begin position="539"/>
        <end position="587"/>
    </location>
</feature>
<dbReference type="RefSeq" id="WP_144688225.1">
    <property type="nucleotide sequence ID" value="NZ_VLLQ01000006.1"/>
</dbReference>
<evidence type="ECO:0000256" key="2">
    <source>
        <dbReference type="SAM" id="Phobius"/>
    </source>
</evidence>
<dbReference type="InterPro" id="IPR036457">
    <property type="entry name" value="PPM-type-like_dom_sf"/>
</dbReference>